<keyword evidence="3" id="KW-0813">Transport</keyword>
<feature type="compositionally biased region" description="Basic and acidic residues" evidence="7">
    <location>
        <begin position="31"/>
        <end position="40"/>
    </location>
</feature>
<evidence type="ECO:0000256" key="2">
    <source>
        <dbReference type="ARBA" id="ARBA00007520"/>
    </source>
</evidence>
<feature type="transmembrane region" description="Helical" evidence="8">
    <location>
        <begin position="62"/>
        <end position="88"/>
    </location>
</feature>
<feature type="domain" description="Major facilitator superfamily (MFS) profile" evidence="9">
    <location>
        <begin position="65"/>
        <end position="565"/>
    </location>
</feature>
<dbReference type="CDD" id="cd17502">
    <property type="entry name" value="MFS_Azr1_MDR_like"/>
    <property type="match status" value="1"/>
</dbReference>
<feature type="transmembrane region" description="Helical" evidence="8">
    <location>
        <begin position="459"/>
        <end position="480"/>
    </location>
</feature>
<feature type="transmembrane region" description="Helical" evidence="8">
    <location>
        <begin position="366"/>
        <end position="387"/>
    </location>
</feature>
<feature type="transmembrane region" description="Helical" evidence="8">
    <location>
        <begin position="290"/>
        <end position="309"/>
    </location>
</feature>
<feature type="transmembrane region" description="Helical" evidence="8">
    <location>
        <begin position="329"/>
        <end position="354"/>
    </location>
</feature>
<feature type="compositionally biased region" description="Polar residues" evidence="7">
    <location>
        <begin position="8"/>
        <end position="21"/>
    </location>
</feature>
<evidence type="ECO:0000313" key="11">
    <source>
        <dbReference type="Proteomes" id="UP001174691"/>
    </source>
</evidence>
<reference evidence="10" key="1">
    <citation type="submission" date="2022-07" db="EMBL/GenBank/DDBJ databases">
        <title>Fungi with potential for degradation of polypropylene.</title>
        <authorList>
            <person name="Gostincar C."/>
        </authorList>
    </citation>
    <scope>NUCLEOTIDE SEQUENCE</scope>
    <source>
        <strain evidence="10">EXF-13287</strain>
    </source>
</reference>
<dbReference type="InterPro" id="IPR011701">
    <property type="entry name" value="MFS"/>
</dbReference>
<sequence length="565" mass="59835">MDSRNDPSEQVSDSRPSTANEASDDTVTETADEKTARDEPQEGNPITAATTNEPVYLEGLPLFLVVACVTLVCFLVLLDTSIIATAIPRITDQFHSLPDVGWYGGAYQLAAAALQPLSGKLYTYFDNKFTFLAFFGVFEIGSLLCGVATSSNMLIVGRVVAGAGMSGLMNGALTIIAGAAPLQRRAALIGIIMGFCQLGVVCGPLIGGAFTEYSTWRWCFYINLPVGGLVTILLVFTRIPDQIAKPKARDVLPKLHHHLDLVGFAVFAGAAIQILLALQWGGVEHPWKSATIIGLFLGGAGTFVAWGFWNASRGDSALIPFSLVKQRVVWSAALTQMFIFTNLFVSSFFLPIFFQAVKGKSPFMAGVYILPSILSQLVAAVTSGILVGKLGYYMPWALASAVLASIGAGLLGTLDPDVPTGKWIGYQILAGAGRGFGMQMPILAMQARVKPRDIPVGQAFLSFAQLIGIAVFVVVGNTIFGELLRSGLGKYAPNVDAQAVISAGATAFRSFIGPADLPGVLVAYAKAVTAPLYLASAAAALAFFSSLGMGWVDIRQKKTPLKTDV</sequence>
<dbReference type="SUPFAM" id="SSF103473">
    <property type="entry name" value="MFS general substrate transporter"/>
    <property type="match status" value="2"/>
</dbReference>
<name>A0AA38VQE5_9PEZI</name>
<dbReference type="PANTHER" id="PTHR23501">
    <property type="entry name" value="MAJOR FACILITATOR SUPERFAMILY"/>
    <property type="match status" value="1"/>
</dbReference>
<feature type="transmembrane region" description="Helical" evidence="8">
    <location>
        <begin position="218"/>
        <end position="239"/>
    </location>
</feature>
<dbReference type="Pfam" id="PF07690">
    <property type="entry name" value="MFS_1"/>
    <property type="match status" value="1"/>
</dbReference>
<evidence type="ECO:0000256" key="5">
    <source>
        <dbReference type="ARBA" id="ARBA00022989"/>
    </source>
</evidence>
<evidence type="ECO:0000256" key="6">
    <source>
        <dbReference type="ARBA" id="ARBA00023136"/>
    </source>
</evidence>
<comment type="subcellular location">
    <subcellularLocation>
        <location evidence="1">Membrane</location>
        <topology evidence="1">Multi-pass membrane protein</topology>
    </subcellularLocation>
</comment>
<evidence type="ECO:0000313" key="10">
    <source>
        <dbReference type="EMBL" id="KAJ9165756.1"/>
    </source>
</evidence>
<dbReference type="FunFam" id="1.20.1250.20:FF:000196">
    <property type="entry name" value="MFS toxin efflux pump (AflT)"/>
    <property type="match status" value="1"/>
</dbReference>
<evidence type="ECO:0000256" key="1">
    <source>
        <dbReference type="ARBA" id="ARBA00004141"/>
    </source>
</evidence>
<dbReference type="AlphaFoldDB" id="A0AA38VQE5"/>
<keyword evidence="11" id="KW-1185">Reference proteome</keyword>
<feature type="transmembrane region" description="Helical" evidence="8">
    <location>
        <begin position="186"/>
        <end position="206"/>
    </location>
</feature>
<feature type="region of interest" description="Disordered" evidence="7">
    <location>
        <begin position="1"/>
        <end position="48"/>
    </location>
</feature>
<evidence type="ECO:0000256" key="7">
    <source>
        <dbReference type="SAM" id="MobiDB-lite"/>
    </source>
</evidence>
<protein>
    <submittedName>
        <fullName evidence="10">MFS multidrug transporter</fullName>
    </submittedName>
</protein>
<feature type="transmembrane region" description="Helical" evidence="8">
    <location>
        <begin position="159"/>
        <end position="180"/>
    </location>
</feature>
<comment type="caution">
    <text evidence="10">The sequence shown here is derived from an EMBL/GenBank/DDBJ whole genome shotgun (WGS) entry which is preliminary data.</text>
</comment>
<feature type="transmembrane region" description="Helical" evidence="8">
    <location>
        <begin position="259"/>
        <end position="278"/>
    </location>
</feature>
<dbReference type="GO" id="GO:0022857">
    <property type="term" value="F:transmembrane transporter activity"/>
    <property type="evidence" value="ECO:0007669"/>
    <property type="project" value="InterPro"/>
</dbReference>
<evidence type="ECO:0000256" key="3">
    <source>
        <dbReference type="ARBA" id="ARBA00022448"/>
    </source>
</evidence>
<evidence type="ECO:0000256" key="4">
    <source>
        <dbReference type="ARBA" id="ARBA00022692"/>
    </source>
</evidence>
<dbReference type="Gene3D" id="1.20.1250.20">
    <property type="entry name" value="MFS general substrate transporter like domains"/>
    <property type="match status" value="2"/>
</dbReference>
<keyword evidence="4 8" id="KW-0812">Transmembrane</keyword>
<organism evidence="10 11">
    <name type="scientific">Coniochaeta hoffmannii</name>
    <dbReference type="NCBI Taxonomy" id="91930"/>
    <lineage>
        <taxon>Eukaryota</taxon>
        <taxon>Fungi</taxon>
        <taxon>Dikarya</taxon>
        <taxon>Ascomycota</taxon>
        <taxon>Pezizomycotina</taxon>
        <taxon>Sordariomycetes</taxon>
        <taxon>Sordariomycetidae</taxon>
        <taxon>Coniochaetales</taxon>
        <taxon>Coniochaetaceae</taxon>
        <taxon>Coniochaeta</taxon>
    </lineage>
</organism>
<feature type="transmembrane region" description="Helical" evidence="8">
    <location>
        <begin position="393"/>
        <end position="414"/>
    </location>
</feature>
<proteinExistence type="inferred from homology"/>
<evidence type="ECO:0000256" key="8">
    <source>
        <dbReference type="SAM" id="Phobius"/>
    </source>
</evidence>
<dbReference type="InterPro" id="IPR020846">
    <property type="entry name" value="MFS_dom"/>
</dbReference>
<keyword evidence="5 8" id="KW-1133">Transmembrane helix</keyword>
<evidence type="ECO:0000259" key="9">
    <source>
        <dbReference type="PROSITE" id="PS50850"/>
    </source>
</evidence>
<dbReference type="PANTHER" id="PTHR23501:SF193">
    <property type="entry name" value="MULTIDRUG TRANSPORTER, PUTATIVE (AFU_ORTHOLOGUE AFUA_8G00940)-RELATED"/>
    <property type="match status" value="1"/>
</dbReference>
<comment type="similarity">
    <text evidence="2">Belongs to the major facilitator superfamily. TCR/Tet family.</text>
</comment>
<feature type="transmembrane region" description="Helical" evidence="8">
    <location>
        <begin position="129"/>
        <end position="147"/>
    </location>
</feature>
<dbReference type="PROSITE" id="PS50850">
    <property type="entry name" value="MFS"/>
    <property type="match status" value="1"/>
</dbReference>
<dbReference type="GO" id="GO:0005886">
    <property type="term" value="C:plasma membrane"/>
    <property type="evidence" value="ECO:0007669"/>
    <property type="project" value="TreeGrafter"/>
</dbReference>
<dbReference type="EMBL" id="JANBVN010000001">
    <property type="protein sequence ID" value="KAJ9165756.1"/>
    <property type="molecule type" value="Genomic_DNA"/>
</dbReference>
<dbReference type="Proteomes" id="UP001174691">
    <property type="component" value="Unassembled WGS sequence"/>
</dbReference>
<gene>
    <name evidence="10" type="ORF">NKR19_g80</name>
</gene>
<feature type="transmembrane region" description="Helical" evidence="8">
    <location>
        <begin position="532"/>
        <end position="552"/>
    </location>
</feature>
<keyword evidence="6 8" id="KW-0472">Membrane</keyword>
<accession>A0AA38VQE5</accession>
<dbReference type="InterPro" id="IPR036259">
    <property type="entry name" value="MFS_trans_sf"/>
</dbReference>